<dbReference type="CDD" id="cd07067">
    <property type="entry name" value="HP_PGM_like"/>
    <property type="match status" value="1"/>
</dbReference>
<keyword evidence="9" id="KW-1185">Reference proteome</keyword>
<evidence type="ECO:0000256" key="2">
    <source>
        <dbReference type="ARBA" id="ARBA00022692"/>
    </source>
</evidence>
<feature type="domain" description="Rhodopsin" evidence="7">
    <location>
        <begin position="138"/>
        <end position="323"/>
    </location>
</feature>
<evidence type="ECO:0000256" key="3">
    <source>
        <dbReference type="ARBA" id="ARBA00022989"/>
    </source>
</evidence>
<evidence type="ECO:0000259" key="7">
    <source>
        <dbReference type="Pfam" id="PF20684"/>
    </source>
</evidence>
<evidence type="ECO:0000256" key="5">
    <source>
        <dbReference type="ARBA" id="ARBA00038359"/>
    </source>
</evidence>
<dbReference type="Gene3D" id="3.40.50.1240">
    <property type="entry name" value="Phosphoglycerate mutase-like"/>
    <property type="match status" value="1"/>
</dbReference>
<dbReference type="EMBL" id="JAQGDS010000002">
    <property type="protein sequence ID" value="KAJ6263854.1"/>
    <property type="molecule type" value="Genomic_DNA"/>
</dbReference>
<dbReference type="InterPro" id="IPR013078">
    <property type="entry name" value="His_Pase_superF_clade-1"/>
</dbReference>
<proteinExistence type="inferred from homology"/>
<keyword evidence="4 6" id="KW-0472">Membrane</keyword>
<comment type="similarity">
    <text evidence="5">Belongs to the SAT4 family.</text>
</comment>
<evidence type="ECO:0000313" key="8">
    <source>
        <dbReference type="EMBL" id="KAJ6263854.1"/>
    </source>
</evidence>
<dbReference type="InterPro" id="IPR052337">
    <property type="entry name" value="SAT4-like"/>
</dbReference>
<keyword evidence="2 6" id="KW-0812">Transmembrane</keyword>
<dbReference type="Pfam" id="PF20684">
    <property type="entry name" value="Fung_rhodopsin"/>
    <property type="match status" value="1"/>
</dbReference>
<gene>
    <name evidence="8" type="ORF">Dda_2426</name>
</gene>
<dbReference type="InterPro" id="IPR029033">
    <property type="entry name" value="His_PPase_superfam"/>
</dbReference>
<dbReference type="GO" id="GO:0016020">
    <property type="term" value="C:membrane"/>
    <property type="evidence" value="ECO:0007669"/>
    <property type="project" value="UniProtKB-SubCell"/>
</dbReference>
<feature type="transmembrane region" description="Helical" evidence="6">
    <location>
        <begin position="261"/>
        <end position="282"/>
    </location>
</feature>
<dbReference type="InterPro" id="IPR049326">
    <property type="entry name" value="Rhodopsin_dom_fungi"/>
</dbReference>
<dbReference type="PANTHER" id="PTHR33048:SF129">
    <property type="entry name" value="INTEGRAL MEMBRANE PROTEIN-RELATED"/>
    <property type="match status" value="1"/>
</dbReference>
<comment type="caution">
    <text evidence="8">The sequence shown here is derived from an EMBL/GenBank/DDBJ whole genome shotgun (WGS) entry which is preliminary data.</text>
</comment>
<evidence type="ECO:0000313" key="9">
    <source>
        <dbReference type="Proteomes" id="UP001221413"/>
    </source>
</evidence>
<feature type="transmembrane region" description="Helical" evidence="6">
    <location>
        <begin position="182"/>
        <end position="204"/>
    </location>
</feature>
<comment type="subcellular location">
    <subcellularLocation>
        <location evidence="1">Membrane</location>
        <topology evidence="1">Multi-pass membrane protein</topology>
    </subcellularLocation>
</comment>
<evidence type="ECO:0000256" key="6">
    <source>
        <dbReference type="SAM" id="Phobius"/>
    </source>
</evidence>
<feature type="transmembrane region" description="Helical" evidence="6">
    <location>
        <begin position="104"/>
        <end position="125"/>
    </location>
</feature>
<sequence length="680" mass="75264">MNGTGLTSDQLDMVAAVCINLSFLARKFKDSKTLDVVHAFARFYQRYPNATNQQIVDFSGARLSDLNILQSFLGGPDEIRDSVNWVSSSDVSPYLPRAPGAGHILIPIFWVFTILTTTVLALRLWSRQSIAGGIRAYDWIMVVGYMYMALDVIYPFTALVIKCSLLLFYYNLSSSPARYLKIAVWVTFAFATGTAIASAGYSLFKCTPVSFWTEWFTSVCDSNQTIPYLVTGAAMILADLIIWLMPLPLVMGLKLYKRERIAAIFTFSLGIFACIASCFRLWAVHKYFLTTGGSGKTPIINAWAVVELNLAIICASAPALRALWPIVSSTAPIASGVSINNGKAYLTFETVPGFFLQDDPSTDPSTFDYVAANFGLIDRPYLTDDGNSLKLTQWQKFNRYVDKLNYKSGRNVEYRLLFIGRHSEGYHNAEESYVGTPSWNCYWAELYGNETAVWEDASLTAYGKSQAVRAHNFWKHQIDIQKITPPDAYYVSPLARCLETANITYSGLKLKARHPFIPTVKELLREAITIHTCDRRSSKSWITANYPTFRIEPSFSEEDQIWSGILSETASAQAYRMKVVLSDIFSSDHSTIISITAHSGAIRSMLSVLGHIPFSLVTGAIIPTLIKITTVRESPSPTTTQPWTAEAWCTNGPPVASGSGGCTCNGGMPPVTASPIISPR</sequence>
<feature type="transmembrane region" description="Helical" evidence="6">
    <location>
        <begin position="302"/>
        <end position="324"/>
    </location>
</feature>
<dbReference type="Proteomes" id="UP001221413">
    <property type="component" value="Unassembled WGS sequence"/>
</dbReference>
<name>A0AAD6J5E2_DREDA</name>
<dbReference type="AlphaFoldDB" id="A0AAD6J5E2"/>
<dbReference type="SUPFAM" id="SSF53254">
    <property type="entry name" value="Phosphoglycerate mutase-like"/>
    <property type="match status" value="1"/>
</dbReference>
<feature type="transmembrane region" description="Helical" evidence="6">
    <location>
        <begin position="145"/>
        <end position="170"/>
    </location>
</feature>
<reference evidence="8" key="1">
    <citation type="submission" date="2023-01" db="EMBL/GenBank/DDBJ databases">
        <title>The chitinases involved in constricting ring structure development in the nematode-trapping fungus Drechslerella dactyloides.</title>
        <authorList>
            <person name="Wang R."/>
            <person name="Zhang L."/>
            <person name="Tang P."/>
            <person name="Li S."/>
            <person name="Liang L."/>
        </authorList>
    </citation>
    <scope>NUCLEOTIDE SEQUENCE</scope>
    <source>
        <strain evidence="8">YMF1.00031</strain>
    </source>
</reference>
<evidence type="ECO:0000256" key="4">
    <source>
        <dbReference type="ARBA" id="ARBA00023136"/>
    </source>
</evidence>
<protein>
    <recommendedName>
        <fullName evidence="7">Rhodopsin domain-containing protein</fullName>
    </recommendedName>
</protein>
<feature type="transmembrane region" description="Helical" evidence="6">
    <location>
        <begin position="226"/>
        <end position="249"/>
    </location>
</feature>
<evidence type="ECO:0000256" key="1">
    <source>
        <dbReference type="ARBA" id="ARBA00004141"/>
    </source>
</evidence>
<dbReference type="PANTHER" id="PTHR33048">
    <property type="entry name" value="PTH11-LIKE INTEGRAL MEMBRANE PROTEIN (AFU_ORTHOLOGUE AFUA_5G11245)"/>
    <property type="match status" value="1"/>
</dbReference>
<organism evidence="8 9">
    <name type="scientific">Drechslerella dactyloides</name>
    <name type="common">Nematode-trapping fungus</name>
    <name type="synonym">Arthrobotrys dactyloides</name>
    <dbReference type="NCBI Taxonomy" id="74499"/>
    <lineage>
        <taxon>Eukaryota</taxon>
        <taxon>Fungi</taxon>
        <taxon>Dikarya</taxon>
        <taxon>Ascomycota</taxon>
        <taxon>Pezizomycotina</taxon>
        <taxon>Orbiliomycetes</taxon>
        <taxon>Orbiliales</taxon>
        <taxon>Orbiliaceae</taxon>
        <taxon>Drechslerella</taxon>
    </lineage>
</organism>
<keyword evidence="3 6" id="KW-1133">Transmembrane helix</keyword>
<accession>A0AAD6J5E2</accession>
<dbReference type="Pfam" id="PF00300">
    <property type="entry name" value="His_Phos_1"/>
    <property type="match status" value="1"/>
</dbReference>